<organism evidence="1">
    <name type="scientific">Arundo donax</name>
    <name type="common">Giant reed</name>
    <name type="synonym">Donax arundinaceus</name>
    <dbReference type="NCBI Taxonomy" id="35708"/>
    <lineage>
        <taxon>Eukaryota</taxon>
        <taxon>Viridiplantae</taxon>
        <taxon>Streptophyta</taxon>
        <taxon>Embryophyta</taxon>
        <taxon>Tracheophyta</taxon>
        <taxon>Spermatophyta</taxon>
        <taxon>Magnoliopsida</taxon>
        <taxon>Liliopsida</taxon>
        <taxon>Poales</taxon>
        <taxon>Poaceae</taxon>
        <taxon>PACMAD clade</taxon>
        <taxon>Arundinoideae</taxon>
        <taxon>Arundineae</taxon>
        <taxon>Arundo</taxon>
    </lineage>
</organism>
<protein>
    <submittedName>
        <fullName evidence="1">Uncharacterized protein</fullName>
    </submittedName>
</protein>
<dbReference type="AlphaFoldDB" id="A0A0A8ZWZ9"/>
<accession>A0A0A8ZWZ9</accession>
<sequence>MWFLQATFGRSYSVSQVPNCT</sequence>
<evidence type="ECO:0000313" key="1">
    <source>
        <dbReference type="EMBL" id="JAD43351.1"/>
    </source>
</evidence>
<dbReference type="EMBL" id="GBRH01254544">
    <property type="protein sequence ID" value="JAD43351.1"/>
    <property type="molecule type" value="Transcribed_RNA"/>
</dbReference>
<reference evidence="1" key="1">
    <citation type="submission" date="2014-09" db="EMBL/GenBank/DDBJ databases">
        <authorList>
            <person name="Magalhaes I.L.F."/>
            <person name="Oliveira U."/>
            <person name="Santos F.R."/>
            <person name="Vidigal T.H.D.A."/>
            <person name="Brescovit A.D."/>
            <person name="Santos A.J."/>
        </authorList>
    </citation>
    <scope>NUCLEOTIDE SEQUENCE</scope>
    <source>
        <tissue evidence="1">Shoot tissue taken approximately 20 cm above the soil surface</tissue>
    </source>
</reference>
<proteinExistence type="predicted"/>
<reference evidence="1" key="2">
    <citation type="journal article" date="2015" name="Data Brief">
        <title>Shoot transcriptome of the giant reed, Arundo donax.</title>
        <authorList>
            <person name="Barrero R.A."/>
            <person name="Guerrero F.D."/>
            <person name="Moolhuijzen P."/>
            <person name="Goolsby J.A."/>
            <person name="Tidwell J."/>
            <person name="Bellgard S.E."/>
            <person name="Bellgard M.I."/>
        </authorList>
    </citation>
    <scope>NUCLEOTIDE SEQUENCE</scope>
    <source>
        <tissue evidence="1">Shoot tissue taken approximately 20 cm above the soil surface</tissue>
    </source>
</reference>
<name>A0A0A8ZWZ9_ARUDO</name>